<dbReference type="PANTHER" id="PTHR22777:SF4">
    <property type="entry name" value="UPF0053 PROTEIN SLL1254"/>
    <property type="match status" value="1"/>
</dbReference>
<dbReference type="AlphaFoldDB" id="A0A6N6N740"/>
<dbReference type="Pfam" id="PF01595">
    <property type="entry name" value="CNNM"/>
    <property type="match status" value="1"/>
</dbReference>
<feature type="transmembrane region" description="Helical" evidence="9">
    <location>
        <begin position="88"/>
        <end position="107"/>
    </location>
</feature>
<keyword evidence="13" id="KW-1185">Reference proteome</keyword>
<dbReference type="Gene3D" id="3.10.580.10">
    <property type="entry name" value="CBS-domain"/>
    <property type="match status" value="1"/>
</dbReference>
<feature type="domain" description="CNNM transmembrane" evidence="11">
    <location>
        <begin position="1"/>
        <end position="179"/>
    </location>
</feature>
<dbReference type="PROSITE" id="PS51846">
    <property type="entry name" value="CNNM"/>
    <property type="match status" value="1"/>
</dbReference>
<evidence type="ECO:0000256" key="1">
    <source>
        <dbReference type="ARBA" id="ARBA00004141"/>
    </source>
</evidence>
<dbReference type="RefSeq" id="WP_151149591.1">
    <property type="nucleotide sequence ID" value="NZ_WAIE01000001.1"/>
</dbReference>
<dbReference type="EMBL" id="WAIE01000001">
    <property type="protein sequence ID" value="KAB1443259.1"/>
    <property type="molecule type" value="Genomic_DNA"/>
</dbReference>
<keyword evidence="2 8" id="KW-0812">Transmembrane</keyword>
<evidence type="ECO:0000256" key="7">
    <source>
        <dbReference type="PROSITE-ProRule" id="PRU00703"/>
    </source>
</evidence>
<dbReference type="GO" id="GO:0005886">
    <property type="term" value="C:plasma membrane"/>
    <property type="evidence" value="ECO:0007669"/>
    <property type="project" value="TreeGrafter"/>
</dbReference>
<comment type="subcellular location">
    <subcellularLocation>
        <location evidence="1">Membrane</location>
        <topology evidence="1">Multi-pass membrane protein</topology>
    </subcellularLocation>
</comment>
<evidence type="ECO:0000256" key="5">
    <source>
        <dbReference type="ARBA" id="ARBA00023122"/>
    </source>
</evidence>
<keyword evidence="6 8" id="KW-0472">Membrane</keyword>
<dbReference type="CDD" id="cd04590">
    <property type="entry name" value="CBS_pair_CorC_HlyC_assoc"/>
    <property type="match status" value="1"/>
</dbReference>
<sequence>MLELILAVGLAVFVSTFCSLAEAALYSLPWSQVERLKRCGKKSGAMLECLRNNVEEPITAILTLNTVAHTAGAAVAGWAWADIYGEDTLWLFTLVFTLVILIISEILPKTIGVVYNDAIAPPLASTLRVLVWVFKPAVMVLGLVAAAIRGSRKSPEHSEADILAVASLTRRSGVIKPYEEQSIRNILLLDDKSVEQVMTPRTVVFSLSADMTVAEARESHPVWPHSRVPVFGDDNDDIVGIVYRRQVFEALADDHDELKLSDLMRPVRFVLESLTLDQVLVKFLGSRMHLFVVLDEYGGMAGVISLEDVLEEILGNEIVDETDQVVDMRELARMRRGNLVQGQGEDDIPPVNNKE</sequence>
<reference evidence="12 13" key="1">
    <citation type="journal article" date="2017" name="Int. J. Syst. Evol. Microbiol.">
        <title>Desulfovibrio senegalensis sp. nov., a mesophilic sulfate reducer isolated from marine sediment.</title>
        <authorList>
            <person name="Thioye A."/>
            <person name="Gam Z.B.A."/>
            <person name="Mbengue M."/>
            <person name="Cayol J.L."/>
            <person name="Joseph-Bartoli M."/>
            <person name="Toure-Kane C."/>
            <person name="Labat M."/>
        </authorList>
    </citation>
    <scope>NUCLEOTIDE SEQUENCE [LARGE SCALE GENOMIC DNA]</scope>
    <source>
        <strain evidence="12 13">DSM 101509</strain>
    </source>
</reference>
<dbReference type="PANTHER" id="PTHR22777">
    <property type="entry name" value="HEMOLYSIN-RELATED"/>
    <property type="match status" value="1"/>
</dbReference>
<keyword evidence="5 7" id="KW-0129">CBS domain</keyword>
<feature type="domain" description="CBS" evidence="10">
    <location>
        <begin position="198"/>
        <end position="257"/>
    </location>
</feature>
<feature type="transmembrane region" description="Helical" evidence="9">
    <location>
        <begin position="60"/>
        <end position="81"/>
    </location>
</feature>
<evidence type="ECO:0000256" key="9">
    <source>
        <dbReference type="SAM" id="Phobius"/>
    </source>
</evidence>
<evidence type="ECO:0000256" key="2">
    <source>
        <dbReference type="ARBA" id="ARBA00022692"/>
    </source>
</evidence>
<accession>A0A6N6N740</accession>
<organism evidence="12 13">
    <name type="scientific">Pseudodesulfovibrio senegalensis</name>
    <dbReference type="NCBI Taxonomy" id="1721087"/>
    <lineage>
        <taxon>Bacteria</taxon>
        <taxon>Pseudomonadati</taxon>
        <taxon>Thermodesulfobacteriota</taxon>
        <taxon>Desulfovibrionia</taxon>
        <taxon>Desulfovibrionales</taxon>
        <taxon>Desulfovibrionaceae</taxon>
    </lineage>
</organism>
<dbReference type="PROSITE" id="PS51371">
    <property type="entry name" value="CBS"/>
    <property type="match status" value="2"/>
</dbReference>
<dbReference type="OrthoDB" id="9798188at2"/>
<dbReference type="InterPro" id="IPR046342">
    <property type="entry name" value="CBS_dom_sf"/>
</dbReference>
<dbReference type="InterPro" id="IPR000644">
    <property type="entry name" value="CBS_dom"/>
</dbReference>
<feature type="domain" description="CBS" evidence="10">
    <location>
        <begin position="263"/>
        <end position="321"/>
    </location>
</feature>
<comment type="caution">
    <text evidence="12">The sequence shown here is derived from an EMBL/GenBank/DDBJ whole genome shotgun (WGS) entry which is preliminary data.</text>
</comment>
<evidence type="ECO:0000256" key="4">
    <source>
        <dbReference type="ARBA" id="ARBA00022989"/>
    </source>
</evidence>
<proteinExistence type="predicted"/>
<evidence type="ECO:0000256" key="8">
    <source>
        <dbReference type="PROSITE-ProRule" id="PRU01193"/>
    </source>
</evidence>
<keyword evidence="4 8" id="KW-1133">Transmembrane helix</keyword>
<protein>
    <submittedName>
        <fullName evidence="12">HlyC/CorC family transporter</fullName>
    </submittedName>
</protein>
<dbReference type="Proteomes" id="UP000438699">
    <property type="component" value="Unassembled WGS sequence"/>
</dbReference>
<dbReference type="InterPro" id="IPR002550">
    <property type="entry name" value="CNNM"/>
</dbReference>
<feature type="transmembrane region" description="Helical" evidence="9">
    <location>
        <begin position="127"/>
        <end position="148"/>
    </location>
</feature>
<evidence type="ECO:0000313" key="12">
    <source>
        <dbReference type="EMBL" id="KAB1443259.1"/>
    </source>
</evidence>
<evidence type="ECO:0000256" key="6">
    <source>
        <dbReference type="ARBA" id="ARBA00023136"/>
    </source>
</evidence>
<dbReference type="InterPro" id="IPR044751">
    <property type="entry name" value="Ion_transp-like_CBS"/>
</dbReference>
<dbReference type="Pfam" id="PF00571">
    <property type="entry name" value="CBS"/>
    <property type="match status" value="2"/>
</dbReference>
<keyword evidence="3" id="KW-0677">Repeat</keyword>
<dbReference type="SUPFAM" id="SSF54631">
    <property type="entry name" value="CBS-domain pair"/>
    <property type="match status" value="1"/>
</dbReference>
<evidence type="ECO:0000259" key="11">
    <source>
        <dbReference type="PROSITE" id="PS51846"/>
    </source>
</evidence>
<evidence type="ECO:0000256" key="3">
    <source>
        <dbReference type="ARBA" id="ARBA00022737"/>
    </source>
</evidence>
<evidence type="ECO:0000259" key="10">
    <source>
        <dbReference type="PROSITE" id="PS51371"/>
    </source>
</evidence>
<gene>
    <name evidence="12" type="ORF">F8A88_03055</name>
</gene>
<evidence type="ECO:0000313" key="13">
    <source>
        <dbReference type="Proteomes" id="UP000438699"/>
    </source>
</evidence>
<name>A0A6N6N740_9BACT</name>